<sequence>MRAVIGRNVQQLRKAQGMTAEELGRRARKRGLNWATSRVSDLENGRKPVSLAEMLVLAQVLNDGPGVALADLLAGADSVEVTDTFHIPGEDLHRALSGGQVHIYPNGKNRHDARERLYARLDHVNQAFDYLGLDDWELLERTAIATIGAAEDKAAKSLDVPRLVVEVAAQSLWGQSLTERRDSLVSADSTPQARGHVTRSLIAELGKYIKDRHGDD</sequence>
<proteinExistence type="predicted"/>
<comment type="caution">
    <text evidence="2">The sequence shown here is derived from an EMBL/GenBank/DDBJ whole genome shotgun (WGS) entry which is preliminary data.</text>
</comment>
<keyword evidence="3" id="KW-1185">Reference proteome</keyword>
<dbReference type="PROSITE" id="PS50943">
    <property type="entry name" value="HTH_CROC1"/>
    <property type="match status" value="1"/>
</dbReference>
<gene>
    <name evidence="2" type="ORF">GCM10025781_11030</name>
</gene>
<dbReference type="InterPro" id="IPR001387">
    <property type="entry name" value="Cro/C1-type_HTH"/>
</dbReference>
<organism evidence="2 3">
    <name type="scientific">Kocuria gwangalliensis</name>
    <dbReference type="NCBI Taxonomy" id="501592"/>
    <lineage>
        <taxon>Bacteria</taxon>
        <taxon>Bacillati</taxon>
        <taxon>Actinomycetota</taxon>
        <taxon>Actinomycetes</taxon>
        <taxon>Micrococcales</taxon>
        <taxon>Micrococcaceae</taxon>
        <taxon>Kocuria</taxon>
    </lineage>
</organism>
<evidence type="ECO:0000259" key="1">
    <source>
        <dbReference type="PROSITE" id="PS50943"/>
    </source>
</evidence>
<evidence type="ECO:0000313" key="2">
    <source>
        <dbReference type="EMBL" id="GAA4695147.1"/>
    </source>
</evidence>
<dbReference type="SMART" id="SM00530">
    <property type="entry name" value="HTH_XRE"/>
    <property type="match status" value="1"/>
</dbReference>
<evidence type="ECO:0000313" key="3">
    <source>
        <dbReference type="Proteomes" id="UP001501446"/>
    </source>
</evidence>
<accession>A0ABP8WT82</accession>
<dbReference type="Proteomes" id="UP001501446">
    <property type="component" value="Unassembled WGS sequence"/>
</dbReference>
<feature type="domain" description="HTH cro/C1-type" evidence="1">
    <location>
        <begin position="9"/>
        <end position="72"/>
    </location>
</feature>
<dbReference type="EMBL" id="BAABLN010000010">
    <property type="protein sequence ID" value="GAA4695147.1"/>
    <property type="molecule type" value="Genomic_DNA"/>
</dbReference>
<protein>
    <recommendedName>
        <fullName evidence="1">HTH cro/C1-type domain-containing protein</fullName>
    </recommendedName>
</protein>
<dbReference type="Gene3D" id="1.10.260.40">
    <property type="entry name" value="lambda repressor-like DNA-binding domains"/>
    <property type="match status" value="1"/>
</dbReference>
<name>A0ABP8WT82_9MICC</name>
<dbReference type="Pfam" id="PF13560">
    <property type="entry name" value="HTH_31"/>
    <property type="match status" value="1"/>
</dbReference>
<reference evidence="3" key="1">
    <citation type="journal article" date="2019" name="Int. J. Syst. Evol. Microbiol.">
        <title>The Global Catalogue of Microorganisms (GCM) 10K type strain sequencing project: providing services to taxonomists for standard genome sequencing and annotation.</title>
        <authorList>
            <consortium name="The Broad Institute Genomics Platform"/>
            <consortium name="The Broad Institute Genome Sequencing Center for Infectious Disease"/>
            <person name="Wu L."/>
            <person name="Ma J."/>
        </authorList>
    </citation>
    <scope>NUCLEOTIDE SEQUENCE [LARGE SCALE GENOMIC DNA]</scope>
    <source>
        <strain evidence="3">JCM 18958</strain>
    </source>
</reference>
<dbReference type="SUPFAM" id="SSF47413">
    <property type="entry name" value="lambda repressor-like DNA-binding domains"/>
    <property type="match status" value="1"/>
</dbReference>
<dbReference type="InterPro" id="IPR010982">
    <property type="entry name" value="Lambda_DNA-bd_dom_sf"/>
</dbReference>
<dbReference type="CDD" id="cd00093">
    <property type="entry name" value="HTH_XRE"/>
    <property type="match status" value="1"/>
</dbReference>